<dbReference type="AlphaFoldDB" id="A0A9P1N3H7"/>
<sequence length="514" mass="56903">MSSLVSQLDSFGEWTDFSVFIEMKPRSDLASLFVDVPPGFREKEEQKSGGDEGGSGDAEKKKIKYEDINVINVTETKICIGAPPSAETLHKNHKEAVQKSNNNAAQSKPVAINNKKNRERSTSGSDKGSSSCSPKSGPTTPTKKSGKKKNGTSTTPVVKFDRYGVTLKNATINTKSLSSPTWSDASPRLFMCKVQIEPDNLPLVQKTLHRLAVDICKIEKLEEFAQRGNPRLKCSKCQMELLSDEYIMTIGCLPDDDWLTTSQSADFYCRDSCGAACDPNRHNHANNSNVENRADSKWLPHEKRIMISFANTVAHKTSIIPDSIIVDDKFLICAGCKSQLGRVQKNHADLYSFNHISATLTSGIPKKLQFIEKDFFSQSVYLSQLILNSCEAQGSLKLVLRSLDKTPYMLIWLLDSYVVIANGEMDGLKNEEESGNYLTPYPSIKLLYKVFNDQTAGSDPRANGEDTSVGLVDLPLGCCQYLIEMLLRSSLKLPPACRAVGQFFVGFLQIDDHI</sequence>
<dbReference type="GO" id="GO:0000151">
    <property type="term" value="C:ubiquitin ligase complex"/>
    <property type="evidence" value="ECO:0007669"/>
    <property type="project" value="TreeGrafter"/>
</dbReference>
<keyword evidence="11" id="KW-1185">Reference proteome</keyword>
<feature type="compositionally biased region" description="Low complexity" evidence="9">
    <location>
        <begin position="122"/>
        <end position="143"/>
    </location>
</feature>
<organism evidence="10 11">
    <name type="scientific">Caenorhabditis angaria</name>
    <dbReference type="NCBI Taxonomy" id="860376"/>
    <lineage>
        <taxon>Eukaryota</taxon>
        <taxon>Metazoa</taxon>
        <taxon>Ecdysozoa</taxon>
        <taxon>Nematoda</taxon>
        <taxon>Chromadorea</taxon>
        <taxon>Rhabditida</taxon>
        <taxon>Rhabditina</taxon>
        <taxon>Rhabditomorpha</taxon>
        <taxon>Rhabditoidea</taxon>
        <taxon>Rhabditidae</taxon>
        <taxon>Peloderinae</taxon>
        <taxon>Caenorhabditis</taxon>
    </lineage>
</organism>
<feature type="compositionally biased region" description="Basic and acidic residues" evidence="9">
    <location>
        <begin position="40"/>
        <end position="50"/>
    </location>
</feature>
<comment type="caution">
    <text evidence="10">The sequence shown here is derived from an EMBL/GenBank/DDBJ whole genome shotgun (WGS) entry which is preliminary data.</text>
</comment>
<dbReference type="GO" id="GO:0006513">
    <property type="term" value="P:protein monoubiquitination"/>
    <property type="evidence" value="ECO:0007669"/>
    <property type="project" value="TreeGrafter"/>
</dbReference>
<evidence type="ECO:0000256" key="7">
    <source>
        <dbReference type="ARBA" id="ARBA00053831"/>
    </source>
</evidence>
<reference evidence="10" key="1">
    <citation type="submission" date="2022-11" db="EMBL/GenBank/DDBJ databases">
        <authorList>
            <person name="Kikuchi T."/>
        </authorList>
    </citation>
    <scope>NUCLEOTIDE SEQUENCE</scope>
    <source>
        <strain evidence="10">PS1010</strain>
    </source>
</reference>
<evidence type="ECO:0000256" key="5">
    <source>
        <dbReference type="ARBA" id="ARBA00032234"/>
    </source>
</evidence>
<evidence type="ECO:0000256" key="1">
    <source>
        <dbReference type="ARBA" id="ARBA00000885"/>
    </source>
</evidence>
<evidence type="ECO:0000256" key="3">
    <source>
        <dbReference type="ARBA" id="ARBA00013646"/>
    </source>
</evidence>
<evidence type="ECO:0000256" key="2">
    <source>
        <dbReference type="ARBA" id="ARBA00012485"/>
    </source>
</evidence>
<comment type="catalytic activity">
    <reaction evidence="1">
        <text>S-ubiquitinyl-[E2 ubiquitin-conjugating enzyme]-L-cysteine + [acceptor protein]-L-lysine = [E2 ubiquitin-conjugating enzyme]-L-cysteine + N(6)-ubiquitinyl-[acceptor protein]-L-lysine.</text>
        <dbReference type="EC" id="2.3.2.26"/>
    </reaction>
</comment>
<dbReference type="GO" id="GO:0061630">
    <property type="term" value="F:ubiquitin protein ligase activity"/>
    <property type="evidence" value="ECO:0007669"/>
    <property type="project" value="UniProtKB-EC"/>
</dbReference>
<dbReference type="Proteomes" id="UP001152747">
    <property type="component" value="Unassembled WGS sequence"/>
</dbReference>
<dbReference type="GO" id="GO:0005634">
    <property type="term" value="C:nucleus"/>
    <property type="evidence" value="ECO:0007669"/>
    <property type="project" value="TreeGrafter"/>
</dbReference>
<dbReference type="GO" id="GO:0043161">
    <property type="term" value="P:proteasome-mediated ubiquitin-dependent protein catabolic process"/>
    <property type="evidence" value="ECO:0007669"/>
    <property type="project" value="TreeGrafter"/>
</dbReference>
<gene>
    <name evidence="10" type="ORF">CAMP_LOCUS9093</name>
</gene>
<dbReference type="GO" id="GO:0000209">
    <property type="term" value="P:protein polyubiquitination"/>
    <property type="evidence" value="ECO:0007669"/>
    <property type="project" value="TreeGrafter"/>
</dbReference>
<evidence type="ECO:0000313" key="10">
    <source>
        <dbReference type="EMBL" id="CAI5446456.1"/>
    </source>
</evidence>
<feature type="region of interest" description="Disordered" evidence="9">
    <location>
        <begin position="40"/>
        <end position="60"/>
    </location>
</feature>
<proteinExistence type="predicted"/>
<dbReference type="OrthoDB" id="5795359at2759"/>
<accession>A0A9P1N3H7</accession>
<dbReference type="Pfam" id="PF09814">
    <property type="entry name" value="HECT_2"/>
    <property type="match status" value="1"/>
</dbReference>
<evidence type="ECO:0000313" key="11">
    <source>
        <dbReference type="Proteomes" id="UP001152747"/>
    </source>
</evidence>
<dbReference type="GO" id="GO:0031624">
    <property type="term" value="F:ubiquitin conjugating enzyme binding"/>
    <property type="evidence" value="ECO:0007669"/>
    <property type="project" value="TreeGrafter"/>
</dbReference>
<protein>
    <recommendedName>
        <fullName evidence="3">E3 ubiquitin-protein ligase E3D</fullName>
        <ecNumber evidence="2">2.3.2.26</ecNumber>
    </recommendedName>
    <alternativeName>
        <fullName evidence="6">HECT-type E3 ubiquitin transferase E3D</fullName>
    </alternativeName>
    <alternativeName>
        <fullName evidence="5">UbcH10-binding protein with a HECT-like domain</fullName>
    </alternativeName>
    <alternativeName>
        <fullName evidence="4">Ubiquitin-conjugating enzyme E2C-binding protein</fullName>
    </alternativeName>
</protein>
<evidence type="ECO:0000256" key="8">
    <source>
        <dbReference type="ARBA" id="ARBA00064185"/>
    </source>
</evidence>
<comment type="function">
    <text evidence="7">E3 ubiquitin-protein ligase which accepts ubiquitin from specific E2 ubiquitin-conjugating enzymes, and transfers it to substrates, generally promoting their degradation by the proteasome. Independently of its E3 ubiquitin-protein ligase activity, acts as an inhibitor of CPSF3 endonuclease activity by blocking CPSF3 active site.</text>
</comment>
<dbReference type="GO" id="GO:0051865">
    <property type="term" value="P:protein autoubiquitination"/>
    <property type="evidence" value="ECO:0007669"/>
    <property type="project" value="TreeGrafter"/>
</dbReference>
<comment type="subunit">
    <text evidence="8">Interacts with UBE2C/UbcH10 (E2 ubiquitin-conjugating enzyme). In vitro, interacts with cyclin-B.</text>
</comment>
<dbReference type="PANTHER" id="PTHR31531:SF2">
    <property type="entry name" value="E3 UBIQUITIN-PROTEIN LIGASE E3D"/>
    <property type="match status" value="1"/>
</dbReference>
<dbReference type="EMBL" id="CANHGI010000003">
    <property type="protein sequence ID" value="CAI5446456.1"/>
    <property type="molecule type" value="Genomic_DNA"/>
</dbReference>
<dbReference type="PANTHER" id="PTHR31531">
    <property type="entry name" value="E3 UBIQUITIN-PROTEIN LIGASE E3D FAMILY MEMBER"/>
    <property type="match status" value="1"/>
</dbReference>
<dbReference type="GO" id="GO:0030332">
    <property type="term" value="F:cyclin binding"/>
    <property type="evidence" value="ECO:0007669"/>
    <property type="project" value="TreeGrafter"/>
</dbReference>
<feature type="region of interest" description="Disordered" evidence="9">
    <location>
        <begin position="89"/>
        <end position="155"/>
    </location>
</feature>
<evidence type="ECO:0000256" key="4">
    <source>
        <dbReference type="ARBA" id="ARBA00029737"/>
    </source>
</evidence>
<dbReference type="GO" id="GO:0005829">
    <property type="term" value="C:cytosol"/>
    <property type="evidence" value="ECO:0007669"/>
    <property type="project" value="TreeGrafter"/>
</dbReference>
<dbReference type="EC" id="2.3.2.26" evidence="2"/>
<name>A0A9P1N3H7_9PELO</name>
<dbReference type="InterPro" id="IPR019193">
    <property type="entry name" value="UBQ-conj_enz_E2-bd_prot"/>
</dbReference>
<evidence type="ECO:0000256" key="9">
    <source>
        <dbReference type="SAM" id="MobiDB-lite"/>
    </source>
</evidence>
<evidence type="ECO:0000256" key="6">
    <source>
        <dbReference type="ARBA" id="ARBA00032298"/>
    </source>
</evidence>